<proteinExistence type="inferred from homology"/>
<comment type="subunit">
    <text evidence="8">Component of the pre-66S ribosomal particle.</text>
</comment>
<dbReference type="GO" id="GO:0030684">
    <property type="term" value="C:preribosome"/>
    <property type="evidence" value="ECO:0007669"/>
    <property type="project" value="UniProtKB-ARBA"/>
</dbReference>
<dbReference type="CDD" id="cd11381">
    <property type="entry name" value="NSA2"/>
    <property type="match status" value="1"/>
</dbReference>
<comment type="similarity">
    <text evidence="2 8">Belongs to the eukaryotic ribosomal protein eS8 family. Ribosome biogenesis protein NSA2 subfamily.</text>
</comment>
<evidence type="ECO:0000256" key="2">
    <source>
        <dbReference type="ARBA" id="ARBA00005424"/>
    </source>
</evidence>
<dbReference type="OrthoDB" id="1847590at2759"/>
<dbReference type="InterPro" id="IPR022309">
    <property type="entry name" value="Ribosomal_Se8/biogenesis_NSA2"/>
</dbReference>
<keyword evidence="3 8" id="KW-0690">Ribosome biogenesis</keyword>
<evidence type="ECO:0000256" key="4">
    <source>
        <dbReference type="ARBA" id="ARBA00022552"/>
    </source>
</evidence>
<keyword evidence="6 8" id="KW-0687">Ribonucleoprotein</keyword>
<reference evidence="11" key="1">
    <citation type="journal article" date="2017" name="bioRxiv">
        <title>Conservation of a gene cluster reveals novel cercosporin biosynthetic mechanisms and extends production to the genus Colletotrichum.</title>
        <authorList>
            <person name="de Jonge R."/>
            <person name="Ebert M.K."/>
            <person name="Huitt-Roehl C.R."/>
            <person name="Pal P."/>
            <person name="Suttle J.C."/>
            <person name="Spanner R.E."/>
            <person name="Neubauer J.D."/>
            <person name="Jurick W.M.II."/>
            <person name="Stott K.A."/>
            <person name="Secor G.A."/>
            <person name="Thomma B.P.H.J."/>
            <person name="Van de Peer Y."/>
            <person name="Townsend C.A."/>
            <person name="Bolton M.D."/>
        </authorList>
    </citation>
    <scope>NUCLEOTIDE SEQUENCE [LARGE SCALE GENOMIC DNA]</scope>
    <source>
        <strain evidence="11">CBS538.71</strain>
    </source>
</reference>
<evidence type="ECO:0000313" key="11">
    <source>
        <dbReference type="Proteomes" id="UP000237631"/>
    </source>
</evidence>
<feature type="compositionally biased region" description="Basic residues" evidence="9">
    <location>
        <begin position="51"/>
        <end position="65"/>
    </location>
</feature>
<keyword evidence="11" id="KW-1185">Reference proteome</keyword>
<comment type="subcellular location">
    <subcellularLocation>
        <location evidence="1 8">Nucleus</location>
        <location evidence="1 8">Nucleolus</location>
    </subcellularLocation>
</comment>
<comment type="function">
    <text evidence="7 8">Involved in the biogenesis of the 60S ribosomal subunit. May play a part in the quality control of pre-60S particles.</text>
</comment>
<comment type="caution">
    <text evidence="10">The sequence shown here is derived from an EMBL/GenBank/DDBJ whole genome shotgun (WGS) entry which is preliminary data.</text>
</comment>
<dbReference type="FunFam" id="2.40.10.310:FF:000001">
    <property type="entry name" value="NSA2, ribosome biogenesis homolog"/>
    <property type="match status" value="1"/>
</dbReference>
<sequence length="327" mass="37014">MPQNEYIERFTKQHGRRLDHEERTRKRAAREGHKASENAQNLRGLRAKLYQQKRHKEKIQMKKAIRQQEEKNVKSAEPAEPASKPLPGYLLDRSNSTIAKALSSAIKNKRAEKAAKFSVPLPKVRGISEEEMFKVVKTGKKTAKKSWKRMITKPTFVGPDFTRRPVKYERFIRPMGLRYKKANVTHPELGVTVQLPIISVKKNPQNPMYTQLGVLTKGTIIEVNVSELGLVTAGGKVVWGRWAQVTNNPENDGCLNAVLLVRTSSTTVSSGREHSMNPSILLIKIKETCDGRRFDWFATNMAQPFARVAYPVIQSAARPTFGGQEDR</sequence>
<evidence type="ECO:0000256" key="3">
    <source>
        <dbReference type="ARBA" id="ARBA00022517"/>
    </source>
</evidence>
<evidence type="ECO:0000256" key="8">
    <source>
        <dbReference type="RuleBase" id="RU367114"/>
    </source>
</evidence>
<dbReference type="GO" id="GO:0042273">
    <property type="term" value="P:ribosomal large subunit biogenesis"/>
    <property type="evidence" value="ECO:0007669"/>
    <property type="project" value="UniProtKB-ARBA"/>
</dbReference>
<gene>
    <name evidence="10" type="ORF">CBER1_01938</name>
</gene>
<evidence type="ECO:0000256" key="7">
    <source>
        <dbReference type="ARBA" id="ARBA00025655"/>
    </source>
</evidence>
<evidence type="ECO:0000256" key="6">
    <source>
        <dbReference type="ARBA" id="ARBA00023274"/>
    </source>
</evidence>
<name>A0A2S6BQ55_9PEZI</name>
<accession>A0A2S6BQ55</accession>
<feature type="compositionally biased region" description="Basic and acidic residues" evidence="9">
    <location>
        <begin position="1"/>
        <end position="36"/>
    </location>
</feature>
<dbReference type="AlphaFoldDB" id="A0A2S6BQ55"/>
<dbReference type="STRING" id="357750.A0A2S6BQ55"/>
<feature type="region of interest" description="Disordered" evidence="9">
    <location>
        <begin position="1"/>
        <end position="91"/>
    </location>
</feature>
<dbReference type="GO" id="GO:0006364">
    <property type="term" value="P:rRNA processing"/>
    <property type="evidence" value="ECO:0007669"/>
    <property type="project" value="UniProtKB-KW"/>
</dbReference>
<evidence type="ECO:0000313" key="10">
    <source>
        <dbReference type="EMBL" id="PPJ49580.1"/>
    </source>
</evidence>
<keyword evidence="5 8" id="KW-0539">Nucleus</keyword>
<evidence type="ECO:0000256" key="1">
    <source>
        <dbReference type="ARBA" id="ARBA00004604"/>
    </source>
</evidence>
<protein>
    <recommendedName>
        <fullName evidence="8">Ribosome biogenesis protein NSA2 homolog</fullName>
    </recommendedName>
</protein>
<evidence type="ECO:0000256" key="9">
    <source>
        <dbReference type="SAM" id="MobiDB-lite"/>
    </source>
</evidence>
<dbReference type="Pfam" id="PF01201">
    <property type="entry name" value="Ribosomal_S8e"/>
    <property type="match status" value="1"/>
</dbReference>
<dbReference type="PANTHER" id="PTHR12642">
    <property type="entry name" value="RIBOSOME BIOGENESIS PROTEIN NSA2 HOMOLOG"/>
    <property type="match status" value="1"/>
</dbReference>
<organism evidence="10 11">
    <name type="scientific">Cercospora berteroae</name>
    <dbReference type="NCBI Taxonomy" id="357750"/>
    <lineage>
        <taxon>Eukaryota</taxon>
        <taxon>Fungi</taxon>
        <taxon>Dikarya</taxon>
        <taxon>Ascomycota</taxon>
        <taxon>Pezizomycotina</taxon>
        <taxon>Dothideomycetes</taxon>
        <taxon>Dothideomycetidae</taxon>
        <taxon>Mycosphaerellales</taxon>
        <taxon>Mycosphaerellaceae</taxon>
        <taxon>Cercospora</taxon>
    </lineage>
</organism>
<dbReference type="EMBL" id="PNEN01001801">
    <property type="protein sequence ID" value="PPJ49580.1"/>
    <property type="molecule type" value="Genomic_DNA"/>
</dbReference>
<dbReference type="Gene3D" id="2.40.10.310">
    <property type="match status" value="1"/>
</dbReference>
<keyword evidence="4 8" id="KW-0698">rRNA processing</keyword>
<dbReference type="InterPro" id="IPR039411">
    <property type="entry name" value="NSA2_fam"/>
</dbReference>
<evidence type="ECO:0000256" key="5">
    <source>
        <dbReference type="ARBA" id="ARBA00023242"/>
    </source>
</evidence>
<dbReference type="GO" id="GO:0005730">
    <property type="term" value="C:nucleolus"/>
    <property type="evidence" value="ECO:0007669"/>
    <property type="project" value="UniProtKB-SubCell"/>
</dbReference>
<dbReference type="Proteomes" id="UP000237631">
    <property type="component" value="Unassembled WGS sequence"/>
</dbReference>